<evidence type="ECO:0000313" key="2">
    <source>
        <dbReference type="EnsemblPlants" id="OPUNC04G10830.1"/>
    </source>
</evidence>
<dbReference type="EnsemblPlants" id="OPUNC04G10830.1">
    <property type="protein sequence ID" value="OPUNC04G10830.1"/>
    <property type="gene ID" value="OPUNC04G10830"/>
</dbReference>
<dbReference type="AlphaFoldDB" id="A0A0E0KQR0"/>
<organism evidence="2">
    <name type="scientific">Oryza punctata</name>
    <name type="common">Red rice</name>
    <dbReference type="NCBI Taxonomy" id="4537"/>
    <lineage>
        <taxon>Eukaryota</taxon>
        <taxon>Viridiplantae</taxon>
        <taxon>Streptophyta</taxon>
        <taxon>Embryophyta</taxon>
        <taxon>Tracheophyta</taxon>
        <taxon>Spermatophyta</taxon>
        <taxon>Magnoliopsida</taxon>
        <taxon>Liliopsida</taxon>
        <taxon>Poales</taxon>
        <taxon>Poaceae</taxon>
        <taxon>BOP clade</taxon>
        <taxon>Oryzoideae</taxon>
        <taxon>Oryzeae</taxon>
        <taxon>Oryzinae</taxon>
        <taxon>Oryza</taxon>
    </lineage>
</organism>
<feature type="region of interest" description="Disordered" evidence="1">
    <location>
        <begin position="1"/>
        <end position="21"/>
    </location>
</feature>
<evidence type="ECO:0000313" key="3">
    <source>
        <dbReference type="Proteomes" id="UP000026962"/>
    </source>
</evidence>
<dbReference type="Gramene" id="OPUNC04G10830.1">
    <property type="protein sequence ID" value="OPUNC04G10830.1"/>
    <property type="gene ID" value="OPUNC04G10830"/>
</dbReference>
<proteinExistence type="predicted"/>
<reference evidence="2" key="2">
    <citation type="submission" date="2018-05" db="EMBL/GenBank/DDBJ databases">
        <title>OpunRS2 (Oryza punctata Reference Sequence Version 2).</title>
        <authorList>
            <person name="Zhang J."/>
            <person name="Kudrna D."/>
            <person name="Lee S."/>
            <person name="Talag J."/>
            <person name="Welchert J."/>
            <person name="Wing R.A."/>
        </authorList>
    </citation>
    <scope>NUCLEOTIDE SEQUENCE [LARGE SCALE GENOMIC DNA]</scope>
</reference>
<name>A0A0E0KQR0_ORYPU</name>
<keyword evidence="3" id="KW-1185">Reference proteome</keyword>
<dbReference type="Proteomes" id="UP000026962">
    <property type="component" value="Chromosome 4"/>
</dbReference>
<reference evidence="2" key="1">
    <citation type="submission" date="2015-04" db="UniProtKB">
        <authorList>
            <consortium name="EnsemblPlants"/>
        </authorList>
    </citation>
    <scope>IDENTIFICATION</scope>
</reference>
<evidence type="ECO:0000256" key="1">
    <source>
        <dbReference type="SAM" id="MobiDB-lite"/>
    </source>
</evidence>
<dbReference type="HOGENOM" id="CLU_2546551_0_0_1"/>
<accession>A0A0E0KQR0</accession>
<protein>
    <submittedName>
        <fullName evidence="2">Uncharacterized protein</fullName>
    </submittedName>
</protein>
<sequence length="83" mass="8861">MNIHSSNGRDGTGGSSPLLPPLSPITEARVQLAYIGCLGKRLMVADKAALEVGVPRSTKARRAWEAAAWLLSLPGSEQRGHQR</sequence>